<evidence type="ECO:0000313" key="1">
    <source>
        <dbReference type="EMBL" id="SUE14314.1"/>
    </source>
</evidence>
<dbReference type="AlphaFoldDB" id="A0A379LW86"/>
<accession>A0A379LW86</accession>
<gene>
    <name evidence="1" type="ORF">NCTC13296_01154</name>
</gene>
<name>A0A379LW86_9NOCA</name>
<proteinExistence type="predicted"/>
<keyword evidence="2" id="KW-1185">Reference proteome</keyword>
<evidence type="ECO:0000313" key="2">
    <source>
        <dbReference type="Proteomes" id="UP000254569"/>
    </source>
</evidence>
<dbReference type="Proteomes" id="UP000254569">
    <property type="component" value="Unassembled WGS sequence"/>
</dbReference>
<dbReference type="EMBL" id="UGVI01000001">
    <property type="protein sequence ID" value="SUE14314.1"/>
    <property type="molecule type" value="Genomic_DNA"/>
</dbReference>
<protein>
    <submittedName>
        <fullName evidence="1">Uncharacterized protein</fullName>
    </submittedName>
</protein>
<organism evidence="1 2">
    <name type="scientific">Rhodococcus gordoniae</name>
    <dbReference type="NCBI Taxonomy" id="223392"/>
    <lineage>
        <taxon>Bacteria</taxon>
        <taxon>Bacillati</taxon>
        <taxon>Actinomycetota</taxon>
        <taxon>Actinomycetes</taxon>
        <taxon>Mycobacteriales</taxon>
        <taxon>Nocardiaceae</taxon>
        <taxon>Rhodococcus</taxon>
    </lineage>
</organism>
<sequence length="33" mass="3657">MGLTPYMPARTCCTRSGYATRPAVVRSVRLRGE</sequence>
<reference evidence="1 2" key="1">
    <citation type="submission" date="2018-06" db="EMBL/GenBank/DDBJ databases">
        <authorList>
            <consortium name="Pathogen Informatics"/>
            <person name="Doyle S."/>
        </authorList>
    </citation>
    <scope>NUCLEOTIDE SEQUENCE [LARGE SCALE GENOMIC DNA]</scope>
    <source>
        <strain evidence="1 2">NCTC13296</strain>
    </source>
</reference>